<feature type="signal peptide" evidence="1">
    <location>
        <begin position="1"/>
        <end position="22"/>
    </location>
</feature>
<sequence length="184" mass="21054">MRSLILVVVVVFVVNRILETNGFHFGDTISFKTRCKAGFKYKHFAVYVGKGNEHNLPKTDAQDIYERLKSGPSPRCVFSELSQYEEPQVENYLDDYTDPKTGITFQRGTDDEIRGRIIETNNNCDRYVLLSNNCEHHANYVRYGHKIAEQFNLTGEGRCFNNPRINTQALGQYLRESCSSDPAG</sequence>
<evidence type="ECO:0000256" key="1">
    <source>
        <dbReference type="SAM" id="SignalP"/>
    </source>
</evidence>
<evidence type="ECO:0000313" key="3">
    <source>
        <dbReference type="EMBL" id="MEQ2263203.1"/>
    </source>
</evidence>
<evidence type="ECO:0000313" key="4">
    <source>
        <dbReference type="Proteomes" id="UP001444071"/>
    </source>
</evidence>
<proteinExistence type="predicted"/>
<organism evidence="3 4">
    <name type="scientific">Xenotaenia resolanae</name>
    <dbReference type="NCBI Taxonomy" id="208358"/>
    <lineage>
        <taxon>Eukaryota</taxon>
        <taxon>Metazoa</taxon>
        <taxon>Chordata</taxon>
        <taxon>Craniata</taxon>
        <taxon>Vertebrata</taxon>
        <taxon>Euteleostomi</taxon>
        <taxon>Actinopterygii</taxon>
        <taxon>Neopterygii</taxon>
        <taxon>Teleostei</taxon>
        <taxon>Neoteleostei</taxon>
        <taxon>Acanthomorphata</taxon>
        <taxon>Ovalentaria</taxon>
        <taxon>Atherinomorphae</taxon>
        <taxon>Cyprinodontiformes</taxon>
        <taxon>Goodeidae</taxon>
        <taxon>Xenotaenia</taxon>
    </lineage>
</organism>
<dbReference type="Pfam" id="PF04970">
    <property type="entry name" value="LRAT"/>
    <property type="match status" value="1"/>
</dbReference>
<comment type="caution">
    <text evidence="3">The sequence shown here is derived from an EMBL/GenBank/DDBJ whole genome shotgun (WGS) entry which is preliminary data.</text>
</comment>
<keyword evidence="1" id="KW-0732">Signal</keyword>
<evidence type="ECO:0000259" key="2">
    <source>
        <dbReference type="PROSITE" id="PS51934"/>
    </source>
</evidence>
<dbReference type="Proteomes" id="UP001444071">
    <property type="component" value="Unassembled WGS sequence"/>
</dbReference>
<dbReference type="Gene3D" id="3.90.1720.10">
    <property type="entry name" value="endopeptidase domain like (from Nostoc punctiforme)"/>
    <property type="match status" value="1"/>
</dbReference>
<feature type="domain" description="LRAT" evidence="2">
    <location>
        <begin position="33"/>
        <end position="150"/>
    </location>
</feature>
<reference evidence="3 4" key="1">
    <citation type="submission" date="2021-06" db="EMBL/GenBank/DDBJ databases">
        <authorList>
            <person name="Palmer J.M."/>
        </authorList>
    </citation>
    <scope>NUCLEOTIDE SEQUENCE [LARGE SCALE GENOMIC DNA]</scope>
    <source>
        <strain evidence="3 4">XR_2019</strain>
        <tissue evidence="3">Muscle</tissue>
    </source>
</reference>
<gene>
    <name evidence="3" type="ORF">XENORESO_004527</name>
</gene>
<accession>A0ABV0W3J0</accession>
<keyword evidence="4" id="KW-1185">Reference proteome</keyword>
<name>A0ABV0W3J0_9TELE</name>
<feature type="chain" id="PRO_5046907446" description="LRAT domain-containing protein" evidence="1">
    <location>
        <begin position="23"/>
        <end position="184"/>
    </location>
</feature>
<dbReference type="EMBL" id="JAHRIM010021812">
    <property type="protein sequence ID" value="MEQ2263203.1"/>
    <property type="molecule type" value="Genomic_DNA"/>
</dbReference>
<dbReference type="PROSITE" id="PS51934">
    <property type="entry name" value="LRAT"/>
    <property type="match status" value="1"/>
</dbReference>
<dbReference type="InterPro" id="IPR007053">
    <property type="entry name" value="LRAT_dom"/>
</dbReference>
<protein>
    <recommendedName>
        <fullName evidence="2">LRAT domain-containing protein</fullName>
    </recommendedName>
</protein>